<dbReference type="InterPro" id="IPR007922">
    <property type="entry name" value="DciA-like"/>
</dbReference>
<dbReference type="PIRSF" id="PIRSF032064">
    <property type="entry name" value="UCP032064"/>
    <property type="match status" value="1"/>
</dbReference>
<protein>
    <recommendedName>
        <fullName evidence="4">RNA-binding protein</fullName>
    </recommendedName>
</protein>
<dbReference type="HOGENOM" id="CLU_104595_4_0_5"/>
<dbReference type="KEGG" id="dsh:Dshi_0029"/>
<accession>A8LJV2</accession>
<dbReference type="PANTHER" id="PTHR36456:SF1">
    <property type="entry name" value="UPF0232 PROTEIN SCO3875"/>
    <property type="match status" value="1"/>
</dbReference>
<gene>
    <name evidence="2" type="ordered locus">Dshi_0029</name>
</gene>
<dbReference type="PANTHER" id="PTHR36456">
    <property type="entry name" value="UPF0232 PROTEIN SCO3875"/>
    <property type="match status" value="1"/>
</dbReference>
<keyword evidence="3" id="KW-1185">Reference proteome</keyword>
<name>A8LJV2_DINSH</name>
<proteinExistence type="predicted"/>
<dbReference type="eggNOG" id="COG5389">
    <property type="taxonomic scope" value="Bacteria"/>
</dbReference>
<dbReference type="Proteomes" id="UP000006833">
    <property type="component" value="Chromosome"/>
</dbReference>
<dbReference type="OrthoDB" id="7160947at2"/>
<dbReference type="EMBL" id="CP000830">
    <property type="protein sequence ID" value="ABV91778.1"/>
    <property type="molecule type" value="Genomic_DNA"/>
</dbReference>
<dbReference type="STRING" id="398580.Dshi_0029"/>
<evidence type="ECO:0008006" key="4">
    <source>
        <dbReference type="Google" id="ProtNLM"/>
    </source>
</evidence>
<organism evidence="2 3">
    <name type="scientific">Dinoroseobacter shibae (strain DSM 16493 / NCIMB 14021 / DFL 12)</name>
    <dbReference type="NCBI Taxonomy" id="398580"/>
    <lineage>
        <taxon>Bacteria</taxon>
        <taxon>Pseudomonadati</taxon>
        <taxon>Pseudomonadota</taxon>
        <taxon>Alphaproteobacteria</taxon>
        <taxon>Rhodobacterales</taxon>
        <taxon>Roseobacteraceae</taxon>
        <taxon>Dinoroseobacter</taxon>
    </lineage>
</organism>
<dbReference type="Pfam" id="PF05258">
    <property type="entry name" value="DciA"/>
    <property type="match status" value="1"/>
</dbReference>
<sequence>MATGTRRRGYGFRQTGQLLETRIRTAGESRGFAVSKLLTHWEEVAGPDMAAKVRPVTVNYGRKGFGATLTVLTSGAFAPLLEMQKERLREKVNACYGYNAISRIKITQTASTGFAEPGADFTPAPRREGPPKPKPVTEAARAVAGAVQDPGLRDALARLGSNILNSKHPS</sequence>
<dbReference type="InterPro" id="IPR010593">
    <property type="entry name" value="DUF1159"/>
</dbReference>
<evidence type="ECO:0000313" key="2">
    <source>
        <dbReference type="EMBL" id="ABV91778.1"/>
    </source>
</evidence>
<dbReference type="RefSeq" id="WP_012176711.1">
    <property type="nucleotide sequence ID" value="NC_009952.1"/>
</dbReference>
<evidence type="ECO:0000256" key="1">
    <source>
        <dbReference type="SAM" id="MobiDB-lite"/>
    </source>
</evidence>
<evidence type="ECO:0000313" key="3">
    <source>
        <dbReference type="Proteomes" id="UP000006833"/>
    </source>
</evidence>
<reference evidence="3" key="1">
    <citation type="journal article" date="2010" name="ISME J.">
        <title>The complete genome sequence of the algal symbiont Dinoroseobacter shibae: a hitchhiker's guide to life in the sea.</title>
        <authorList>
            <person name="Wagner-Dobler I."/>
            <person name="Ballhausen B."/>
            <person name="Berger M."/>
            <person name="Brinkhoff T."/>
            <person name="Buchholz I."/>
            <person name="Bunk B."/>
            <person name="Cypionka H."/>
            <person name="Daniel R."/>
            <person name="Drepper T."/>
            <person name="Gerdts G."/>
            <person name="Hahnke S."/>
            <person name="Han C."/>
            <person name="Jahn D."/>
            <person name="Kalhoefer D."/>
            <person name="Kiss H."/>
            <person name="Klenk H.P."/>
            <person name="Kyrpides N."/>
            <person name="Liebl W."/>
            <person name="Liesegang H."/>
            <person name="Meincke L."/>
            <person name="Pati A."/>
            <person name="Petersen J."/>
            <person name="Piekarski T."/>
            <person name="Pommerenke C."/>
            <person name="Pradella S."/>
            <person name="Pukall R."/>
            <person name="Rabus R."/>
            <person name="Stackebrandt E."/>
            <person name="Thole S."/>
            <person name="Thompson L."/>
            <person name="Tielen P."/>
            <person name="Tomasch J."/>
            <person name="von Jan M."/>
            <person name="Wanphrut N."/>
            <person name="Wichels A."/>
            <person name="Zech H."/>
            <person name="Simon M."/>
        </authorList>
    </citation>
    <scope>NUCLEOTIDE SEQUENCE [LARGE SCALE GENOMIC DNA]</scope>
    <source>
        <strain evidence="3">DSM 16493 / NCIMB 14021 / DFL 12</strain>
    </source>
</reference>
<feature type="region of interest" description="Disordered" evidence="1">
    <location>
        <begin position="114"/>
        <end position="137"/>
    </location>
</feature>
<dbReference type="AlphaFoldDB" id="A8LJV2"/>